<evidence type="ECO:0000313" key="2">
    <source>
        <dbReference type="Proteomes" id="UP000249091"/>
    </source>
</evidence>
<name>A0A2X4TXV1_9NOCA</name>
<dbReference type="EMBL" id="LS483468">
    <property type="protein sequence ID" value="SQI31209.1"/>
    <property type="molecule type" value="Genomic_DNA"/>
</dbReference>
<evidence type="ECO:0000313" key="1">
    <source>
        <dbReference type="EMBL" id="SQI31209.1"/>
    </source>
</evidence>
<organism evidence="1 2">
    <name type="scientific">Rhodococcus coprophilus</name>
    <dbReference type="NCBI Taxonomy" id="38310"/>
    <lineage>
        <taxon>Bacteria</taxon>
        <taxon>Bacillati</taxon>
        <taxon>Actinomycetota</taxon>
        <taxon>Actinomycetes</taxon>
        <taxon>Mycobacteriales</taxon>
        <taxon>Nocardiaceae</taxon>
        <taxon>Rhodococcus</taxon>
    </lineage>
</organism>
<dbReference type="KEGG" id="rcr:NCTC10994_01934"/>
<sequence length="32" mass="3611">MSLVAMRDTLLPPLMSGELRVRDAERVVENVL</sequence>
<dbReference type="Proteomes" id="UP000249091">
    <property type="component" value="Chromosome 1"/>
</dbReference>
<reference evidence="1 2" key="1">
    <citation type="submission" date="2018-06" db="EMBL/GenBank/DDBJ databases">
        <authorList>
            <consortium name="Pathogen Informatics"/>
            <person name="Doyle S."/>
        </authorList>
    </citation>
    <scope>NUCLEOTIDE SEQUENCE [LARGE SCALE GENOMIC DNA]</scope>
    <source>
        <strain evidence="1 2">NCTC10994</strain>
    </source>
</reference>
<accession>A0A2X4TXV1</accession>
<dbReference type="AlphaFoldDB" id="A0A2X4TXV1"/>
<keyword evidence="1" id="KW-0808">Transferase</keyword>
<gene>
    <name evidence="1" type="ORF">NCTC10994_01934</name>
</gene>
<keyword evidence="2" id="KW-1185">Reference proteome</keyword>
<protein>
    <submittedName>
        <fullName evidence="1">Predicted nucleotidyltransferases</fullName>
    </submittedName>
</protein>
<dbReference type="STRING" id="1219011.GCA_001895045_03028"/>
<proteinExistence type="predicted"/>
<dbReference type="GO" id="GO:0016740">
    <property type="term" value="F:transferase activity"/>
    <property type="evidence" value="ECO:0007669"/>
    <property type="project" value="UniProtKB-KW"/>
</dbReference>